<dbReference type="Proteomes" id="UP000196435">
    <property type="component" value="Unassembled WGS sequence"/>
</dbReference>
<evidence type="ECO:0000256" key="1">
    <source>
        <dbReference type="SAM" id="MobiDB-lite"/>
    </source>
</evidence>
<name>A0A1N6MUL6_9GAMM</name>
<dbReference type="InterPro" id="IPR021844">
    <property type="entry name" value="Integr_conj_element_PFL4704"/>
</dbReference>
<sequence length="301" mass="32912">MLRWHATAAGSDATVGGREKGGVSVSRYSSHTACFCLGLVSMLLFSFGAKAEELLTWERIPLPVTLKVGQERIIFADRNVRVGLSSSLSEKLRVQSAGGAIYLKARQAFPPTRLQLQDSENGEIILLDISTAKTAPDEPVRLRYRDEKQAVSAEKSLRQRKDSLSAPVPVVLTRHAAQQLYAPLRTVEPVTGIHPVSLHLADTITTLYPAEPIDVAPLAGWRVQNHTVVALKLRNTAKRLLTLDPRALQGQFVAATFQHRWLGRAGTPEDTTVLYLVVKGQPENAFLPEPDVVKAGGHHAD</sequence>
<evidence type="ECO:0000313" key="2">
    <source>
        <dbReference type="EMBL" id="SIP72474.1"/>
    </source>
</evidence>
<accession>A0A1N6MUL6</accession>
<dbReference type="Pfam" id="PF11920">
    <property type="entry name" value="DUF3438"/>
    <property type="match status" value="1"/>
</dbReference>
<gene>
    <name evidence="2" type="ORF">XIS1_1500002</name>
</gene>
<dbReference type="NCBIfam" id="TIGR03749">
    <property type="entry name" value="conj_TIGR03749"/>
    <property type="match status" value="1"/>
</dbReference>
<evidence type="ECO:0000313" key="3">
    <source>
        <dbReference type="Proteomes" id="UP000196435"/>
    </source>
</evidence>
<feature type="region of interest" description="Disordered" evidence="1">
    <location>
        <begin position="1"/>
        <end position="20"/>
    </location>
</feature>
<dbReference type="AlphaFoldDB" id="A0A1N6MUL6"/>
<reference evidence="3" key="1">
    <citation type="submission" date="2016-12" db="EMBL/GenBank/DDBJ databases">
        <authorList>
            <person name="Gaudriault S."/>
        </authorList>
    </citation>
    <scope>NUCLEOTIDE SEQUENCE [LARGE SCALE GENOMIC DNA]</scope>
    <source>
        <strain evidence="3">HGB1681 (deposited as PTA-6826 in the American Type Culture Collection)</strain>
    </source>
</reference>
<organism evidence="2 3">
    <name type="scientific">Xenorhabdus innexi</name>
    <dbReference type="NCBI Taxonomy" id="290109"/>
    <lineage>
        <taxon>Bacteria</taxon>
        <taxon>Pseudomonadati</taxon>
        <taxon>Pseudomonadota</taxon>
        <taxon>Gammaproteobacteria</taxon>
        <taxon>Enterobacterales</taxon>
        <taxon>Morganellaceae</taxon>
        <taxon>Xenorhabdus</taxon>
    </lineage>
</organism>
<dbReference type="EMBL" id="FTLG01000058">
    <property type="protein sequence ID" value="SIP72474.1"/>
    <property type="molecule type" value="Genomic_DNA"/>
</dbReference>
<protein>
    <submittedName>
        <fullName evidence="2">Putative exported protein</fullName>
    </submittedName>
</protein>
<proteinExistence type="predicted"/>